<dbReference type="AlphaFoldDB" id="A0AAP0DBF9"/>
<feature type="compositionally biased region" description="Low complexity" evidence="1">
    <location>
        <begin position="381"/>
        <end position="395"/>
    </location>
</feature>
<accession>A0AAP0DBF9</accession>
<name>A0AAP0DBF9_9ASTR</name>
<keyword evidence="3" id="KW-1185">Reference proteome</keyword>
<comment type="caution">
    <text evidence="2">The sequence shown here is derived from an EMBL/GenBank/DDBJ whole genome shotgun (WGS) entry which is preliminary data.</text>
</comment>
<reference evidence="2 3" key="1">
    <citation type="submission" date="2024-04" db="EMBL/GenBank/DDBJ databases">
        <title>The reference genome of an endangered Asteraceae, Deinandra increscens subsp. villosa, native to the Central Coast of California.</title>
        <authorList>
            <person name="Guilliams M."/>
            <person name="Hasenstab-Lehman K."/>
            <person name="Meyer R."/>
            <person name="Mcevoy S."/>
        </authorList>
    </citation>
    <scope>NUCLEOTIDE SEQUENCE [LARGE SCALE GENOMIC DNA]</scope>
    <source>
        <tissue evidence="2">Leaf</tissue>
    </source>
</reference>
<organism evidence="2 3">
    <name type="scientific">Deinandra increscens subsp. villosa</name>
    <dbReference type="NCBI Taxonomy" id="3103831"/>
    <lineage>
        <taxon>Eukaryota</taxon>
        <taxon>Viridiplantae</taxon>
        <taxon>Streptophyta</taxon>
        <taxon>Embryophyta</taxon>
        <taxon>Tracheophyta</taxon>
        <taxon>Spermatophyta</taxon>
        <taxon>Magnoliopsida</taxon>
        <taxon>eudicotyledons</taxon>
        <taxon>Gunneridae</taxon>
        <taxon>Pentapetalae</taxon>
        <taxon>asterids</taxon>
        <taxon>campanulids</taxon>
        <taxon>Asterales</taxon>
        <taxon>Asteraceae</taxon>
        <taxon>Asteroideae</taxon>
        <taxon>Heliantheae alliance</taxon>
        <taxon>Madieae</taxon>
        <taxon>Madiinae</taxon>
        <taxon>Deinandra</taxon>
    </lineage>
</organism>
<dbReference type="EMBL" id="JBCNJP010000012">
    <property type="protein sequence ID" value="KAK9069858.1"/>
    <property type="molecule type" value="Genomic_DNA"/>
</dbReference>
<evidence type="ECO:0000313" key="2">
    <source>
        <dbReference type="EMBL" id="KAK9069858.1"/>
    </source>
</evidence>
<dbReference type="PANTHER" id="PTHR36617:SF16">
    <property type="entry name" value="OS04G0516500 PROTEIN"/>
    <property type="match status" value="1"/>
</dbReference>
<dbReference type="Proteomes" id="UP001408789">
    <property type="component" value="Unassembled WGS sequence"/>
</dbReference>
<proteinExistence type="predicted"/>
<evidence type="ECO:0000313" key="3">
    <source>
        <dbReference type="Proteomes" id="UP001408789"/>
    </source>
</evidence>
<protein>
    <submittedName>
        <fullName evidence="2">Uncharacterized protein</fullName>
    </submittedName>
</protein>
<sequence length="405" mass="46202">MVIKQWRSTSTDSRKEIANLISEISDLDRGLSGSGSLNGLGPERVELVKRLHDLEQAANLDLAQKAKVSWAGEGDENSKLYHSIINKKRRQSAIRGIKVDGIWVDEPNKIKDAFVDYFSNKFRRGKEATLTHRSSKFRMLGDSPLKLQFNRLFRLAENKLSKVSDILLDGEVQWAWRRPIRDGAEAAQLADLDHLLAEVELSDGQDTWVWQLNGSNDFSVKDIRKHIDHHNLPLASHPTRWISMVPKKIQKTGKFSYVETWAKNHSRKGVFVNKHAAETYEKIDQARTDLQCERGTEEVDELEILGRGLGERSGYILGVGRKLKHASPILATSSYMPEPQTSKKKYEELEERSRRQEEEMERMRQEMAEMRALFLRGHSGGESSTPNGSNTNPSSQNDDHEDEDE</sequence>
<feature type="region of interest" description="Disordered" evidence="1">
    <location>
        <begin position="331"/>
        <end position="405"/>
    </location>
</feature>
<gene>
    <name evidence="2" type="ORF">SSX86_010254</name>
</gene>
<dbReference type="PANTHER" id="PTHR36617">
    <property type="entry name" value="PROTEIN, PUTATIVE-RELATED"/>
    <property type="match status" value="1"/>
</dbReference>
<feature type="compositionally biased region" description="Basic and acidic residues" evidence="1">
    <location>
        <begin position="344"/>
        <end position="369"/>
    </location>
</feature>
<evidence type="ECO:0000256" key="1">
    <source>
        <dbReference type="SAM" id="MobiDB-lite"/>
    </source>
</evidence>